<reference evidence="1 2" key="1">
    <citation type="journal article" date="2011" name="Science">
        <title>The ecoresponsive genome of Daphnia pulex.</title>
        <authorList>
            <person name="Colbourne J.K."/>
            <person name="Pfrender M.E."/>
            <person name="Gilbert D."/>
            <person name="Thomas W.K."/>
            <person name="Tucker A."/>
            <person name="Oakley T.H."/>
            <person name="Tokishita S."/>
            <person name="Aerts A."/>
            <person name="Arnold G.J."/>
            <person name="Basu M.K."/>
            <person name="Bauer D.J."/>
            <person name="Caceres C.E."/>
            <person name="Carmel L."/>
            <person name="Casola C."/>
            <person name="Choi J.H."/>
            <person name="Detter J.C."/>
            <person name="Dong Q."/>
            <person name="Dusheyko S."/>
            <person name="Eads B.D."/>
            <person name="Frohlich T."/>
            <person name="Geiler-Samerotte K.A."/>
            <person name="Gerlach D."/>
            <person name="Hatcher P."/>
            <person name="Jogdeo S."/>
            <person name="Krijgsveld J."/>
            <person name="Kriventseva E.V."/>
            <person name="Kultz D."/>
            <person name="Laforsch C."/>
            <person name="Lindquist E."/>
            <person name="Lopez J."/>
            <person name="Manak J.R."/>
            <person name="Muller J."/>
            <person name="Pangilinan J."/>
            <person name="Patwardhan R.P."/>
            <person name="Pitluck S."/>
            <person name="Pritham E.J."/>
            <person name="Rechtsteiner A."/>
            <person name="Rho M."/>
            <person name="Rogozin I.B."/>
            <person name="Sakarya O."/>
            <person name="Salamov A."/>
            <person name="Schaack S."/>
            <person name="Shapiro H."/>
            <person name="Shiga Y."/>
            <person name="Skalitzky C."/>
            <person name="Smith Z."/>
            <person name="Souvorov A."/>
            <person name="Sung W."/>
            <person name="Tang Z."/>
            <person name="Tsuchiya D."/>
            <person name="Tu H."/>
            <person name="Vos H."/>
            <person name="Wang M."/>
            <person name="Wolf Y.I."/>
            <person name="Yamagata H."/>
            <person name="Yamada T."/>
            <person name="Ye Y."/>
            <person name="Shaw J.R."/>
            <person name="Andrews J."/>
            <person name="Crease T.J."/>
            <person name="Tang H."/>
            <person name="Lucas S.M."/>
            <person name="Robertson H.M."/>
            <person name="Bork P."/>
            <person name="Koonin E.V."/>
            <person name="Zdobnov E.M."/>
            <person name="Grigoriev I.V."/>
            <person name="Lynch M."/>
            <person name="Boore J.L."/>
        </authorList>
    </citation>
    <scope>NUCLEOTIDE SEQUENCE [LARGE SCALE GENOMIC DNA]</scope>
</reference>
<dbReference type="Proteomes" id="UP000000305">
    <property type="component" value="Unassembled WGS sequence"/>
</dbReference>
<dbReference type="HOGENOM" id="CLU_2500149_0_0_1"/>
<gene>
    <name evidence="1" type="ORF">DAPPUDRAFT_299860</name>
</gene>
<proteinExistence type="predicted"/>
<keyword evidence="2" id="KW-1185">Reference proteome</keyword>
<evidence type="ECO:0000313" key="1">
    <source>
        <dbReference type="EMBL" id="EFX90006.1"/>
    </source>
</evidence>
<protein>
    <submittedName>
        <fullName evidence="1">Uncharacterized protein</fullName>
    </submittedName>
</protein>
<organism evidence="1 2">
    <name type="scientific">Daphnia pulex</name>
    <name type="common">Water flea</name>
    <dbReference type="NCBI Taxonomy" id="6669"/>
    <lineage>
        <taxon>Eukaryota</taxon>
        <taxon>Metazoa</taxon>
        <taxon>Ecdysozoa</taxon>
        <taxon>Arthropoda</taxon>
        <taxon>Crustacea</taxon>
        <taxon>Branchiopoda</taxon>
        <taxon>Diplostraca</taxon>
        <taxon>Cladocera</taxon>
        <taxon>Anomopoda</taxon>
        <taxon>Daphniidae</taxon>
        <taxon>Daphnia</taxon>
    </lineage>
</organism>
<dbReference type="AlphaFoldDB" id="E9FSB8"/>
<evidence type="ECO:0000313" key="2">
    <source>
        <dbReference type="Proteomes" id="UP000000305"/>
    </source>
</evidence>
<name>E9FSB8_DAPPU</name>
<dbReference type="EMBL" id="GL732523">
    <property type="protein sequence ID" value="EFX90006.1"/>
    <property type="molecule type" value="Genomic_DNA"/>
</dbReference>
<accession>E9FSB8</accession>
<dbReference type="InParanoid" id="E9FSB8"/>
<sequence length="86" mass="10364">MRLGRHRLNTANEKIMFPQRKFLKNYAPISKWDCLTARQIPRFEFFCFSFHFERGKWIISCRTSNSSVYTMYIYIYKIRPGVWGGG</sequence>
<dbReference type="KEGG" id="dpx:DAPPUDRAFT_299860"/>